<dbReference type="PANTHER" id="PTHR43110">
    <property type="entry name" value="THIOL PEROXIDASE"/>
    <property type="match status" value="1"/>
</dbReference>
<dbReference type="SUPFAM" id="SSF52833">
    <property type="entry name" value="Thioredoxin-like"/>
    <property type="match status" value="1"/>
</dbReference>
<comment type="caution">
    <text evidence="6">The sequence shown here is derived from an EMBL/GenBank/DDBJ whole genome shotgun (WGS) entry which is preliminary data.</text>
</comment>
<evidence type="ECO:0000256" key="4">
    <source>
        <dbReference type="ARBA" id="ARBA00023284"/>
    </source>
</evidence>
<dbReference type="InterPro" id="IPR013766">
    <property type="entry name" value="Thioredoxin_domain"/>
</dbReference>
<proteinExistence type="predicted"/>
<keyword evidence="7" id="KW-1185">Reference proteome</keyword>
<keyword evidence="2" id="KW-0049">Antioxidant</keyword>
<dbReference type="CDD" id="cd03018">
    <property type="entry name" value="PRX_AhpE_like"/>
    <property type="match status" value="1"/>
</dbReference>
<evidence type="ECO:0000256" key="1">
    <source>
        <dbReference type="ARBA" id="ARBA00022559"/>
    </source>
</evidence>
<dbReference type="InterPro" id="IPR036249">
    <property type="entry name" value="Thioredoxin-like_sf"/>
</dbReference>
<evidence type="ECO:0000256" key="2">
    <source>
        <dbReference type="ARBA" id="ARBA00022862"/>
    </source>
</evidence>
<dbReference type="InterPro" id="IPR000866">
    <property type="entry name" value="AhpC/TSA"/>
</dbReference>
<accession>A0ABT6C3I2</accession>
<keyword evidence="3" id="KW-0560">Oxidoreductase</keyword>
<dbReference type="RefSeq" id="WP_277191152.1">
    <property type="nucleotide sequence ID" value="NZ_JAROAV010000010.1"/>
</dbReference>
<dbReference type="EMBL" id="JAROAV010000010">
    <property type="protein sequence ID" value="MDF8263422.1"/>
    <property type="molecule type" value="Genomic_DNA"/>
</dbReference>
<evidence type="ECO:0000313" key="6">
    <source>
        <dbReference type="EMBL" id="MDF8263422.1"/>
    </source>
</evidence>
<feature type="domain" description="Thioredoxin" evidence="5">
    <location>
        <begin position="7"/>
        <end position="158"/>
    </location>
</feature>
<dbReference type="Gene3D" id="3.40.30.10">
    <property type="entry name" value="Glutaredoxin"/>
    <property type="match status" value="1"/>
</dbReference>
<name>A0ABT6C3I2_9MICO</name>
<gene>
    <name evidence="6" type="ORF">P4R38_04075</name>
</gene>
<evidence type="ECO:0000313" key="7">
    <source>
        <dbReference type="Proteomes" id="UP001528912"/>
    </source>
</evidence>
<evidence type="ECO:0000256" key="3">
    <source>
        <dbReference type="ARBA" id="ARBA00023002"/>
    </source>
</evidence>
<dbReference type="InterPro" id="IPR024706">
    <property type="entry name" value="Peroxiredoxin_AhpC-typ"/>
</dbReference>
<dbReference type="PANTHER" id="PTHR43110:SF1">
    <property type="entry name" value="THIOL PEROXIDASE"/>
    <property type="match status" value="1"/>
</dbReference>
<dbReference type="PIRSF" id="PIRSF000239">
    <property type="entry name" value="AHPC"/>
    <property type="match status" value="1"/>
</dbReference>
<organism evidence="6 7">
    <name type="scientific">Luteipulveratus flavus</name>
    <dbReference type="NCBI Taxonomy" id="3031728"/>
    <lineage>
        <taxon>Bacteria</taxon>
        <taxon>Bacillati</taxon>
        <taxon>Actinomycetota</taxon>
        <taxon>Actinomycetes</taxon>
        <taxon>Micrococcales</taxon>
        <taxon>Dermacoccaceae</taxon>
        <taxon>Luteipulveratus</taxon>
    </lineage>
</organism>
<dbReference type="InterPro" id="IPR050455">
    <property type="entry name" value="Tpx_Peroxidase_subfamily"/>
</dbReference>
<dbReference type="Pfam" id="PF00578">
    <property type="entry name" value="AhpC-TSA"/>
    <property type="match status" value="1"/>
</dbReference>
<reference evidence="6 7" key="1">
    <citation type="submission" date="2023-03" db="EMBL/GenBank/DDBJ databases">
        <title>YIM 133296 draft genome.</title>
        <authorList>
            <person name="Xiong L."/>
        </authorList>
    </citation>
    <scope>NUCLEOTIDE SEQUENCE [LARGE SCALE GENOMIC DNA]</scope>
    <source>
        <strain evidence="6 7">YIM 133296</strain>
    </source>
</reference>
<keyword evidence="4" id="KW-0676">Redox-active center</keyword>
<dbReference type="Proteomes" id="UP001528912">
    <property type="component" value="Unassembled WGS sequence"/>
</dbReference>
<keyword evidence="1" id="KW-0575">Peroxidase</keyword>
<sequence>MTGGAVPAVGAEAPEFTLPDQYGQPTALADLRDGRAALLVFYPFAFSRICTSELTAVQRELDRFQGDRVRTVGVSCDAVYSLKAWAQEQGYDFPLLSDFWPHGEVGRAYGVLDEATGMAVRGTFLIDAHGTVRWSLVNPPGEERDIAVLLEAVDALTT</sequence>
<protein>
    <submittedName>
        <fullName evidence="6">Peroxiredoxin</fullName>
    </submittedName>
</protein>
<dbReference type="PROSITE" id="PS51352">
    <property type="entry name" value="THIOREDOXIN_2"/>
    <property type="match status" value="1"/>
</dbReference>
<evidence type="ECO:0000259" key="5">
    <source>
        <dbReference type="PROSITE" id="PS51352"/>
    </source>
</evidence>